<dbReference type="GO" id="GO:0016787">
    <property type="term" value="F:hydrolase activity"/>
    <property type="evidence" value="ECO:0007669"/>
    <property type="project" value="InterPro"/>
</dbReference>
<evidence type="ECO:0000313" key="3">
    <source>
        <dbReference type="EMBL" id="QHG90143.2"/>
    </source>
</evidence>
<dbReference type="GeneID" id="96866462"/>
<dbReference type="SUPFAM" id="SSF52540">
    <property type="entry name" value="P-loop containing nucleoside triphosphate hydrolases"/>
    <property type="match status" value="1"/>
</dbReference>
<dbReference type="EMBL" id="CP033512">
    <property type="protein sequence ID" value="QHG90143.2"/>
    <property type="molecule type" value="Genomic_DNA"/>
</dbReference>
<dbReference type="GO" id="GO:0005524">
    <property type="term" value="F:ATP binding"/>
    <property type="evidence" value="ECO:0007669"/>
    <property type="project" value="InterPro"/>
</dbReference>
<organism evidence="3 4">
    <name type="scientific">Malacoplasma iowae 695</name>
    <dbReference type="NCBI Taxonomy" id="1048830"/>
    <lineage>
        <taxon>Bacteria</taxon>
        <taxon>Bacillati</taxon>
        <taxon>Mycoplasmatota</taxon>
        <taxon>Mycoplasmoidales</taxon>
        <taxon>Mycoplasmoidaceae</taxon>
        <taxon>Malacoplasma</taxon>
    </lineage>
</organism>
<feature type="domain" description="Putative endonuclease Z1" evidence="2">
    <location>
        <begin position="290"/>
        <end position="476"/>
    </location>
</feature>
<proteinExistence type="predicted"/>
<dbReference type="RefSeq" id="WP_004024924.1">
    <property type="nucleotide sequence ID" value="NZ_AGFP01000020.1"/>
</dbReference>
<sequence length="505" mass="59351">MNKVDYLELEELDLNKEDKFVQTINIKNDEIYEFNLKNIFSDFKNLGKQRIICIGNVQSGKTANIINVINEASNRGINLVIFFGGNTEVLRLQSENRLNVLSCNKKIKILGKHVSTGLNNYLSGNYTYVITVMKNKDSFQKIFESLNNENLKDKKVMLIDDECDYGSVNTSKIGSSEYHKKIFEIYDRLYNVTLISFTATPFANILNSKDLFNLQEIPKVVVLKNSDEYCGLVEFNKRSNECYLYRYKDKNNHNVEVSYKNSIEDTFLIYLYDAARKWHDNGYESIECFETQMLINIDCENDIHLNVYKTLIDFLKNTFTSIEKRKVAILNEFRKVFINNNNPSFFDEDMYQEFYSKKIFTLVKYIIDNLEKTIIILNSSENQEKDLFYDKSIKHKIIIGGVLLSRGVTYENLITELILNYPKKTIAVDTLLQRARWFGYRKNDIKYMKIIMTKELIDIFKITERYLEIFIPGISNYHKLKKYIKNLDALYSQKNIRSTSYGKSR</sequence>
<evidence type="ECO:0000259" key="2">
    <source>
        <dbReference type="Pfam" id="PF10593"/>
    </source>
</evidence>
<evidence type="ECO:0000313" key="4">
    <source>
        <dbReference type="Proteomes" id="UP000464283"/>
    </source>
</evidence>
<dbReference type="InterPro" id="IPR006935">
    <property type="entry name" value="Helicase/UvrB_N"/>
</dbReference>
<dbReference type="InterPro" id="IPR027417">
    <property type="entry name" value="P-loop_NTPase"/>
</dbReference>
<dbReference type="InterPro" id="IPR018310">
    <property type="entry name" value="Put_endonuclease_Z1-dom"/>
</dbReference>
<accession>A0A6P1LMH1</accession>
<dbReference type="Pfam" id="PF10593">
    <property type="entry name" value="Z1"/>
    <property type="match status" value="1"/>
</dbReference>
<name>A0A6P1LMH1_MALIO</name>
<dbReference type="GO" id="GO:0003677">
    <property type="term" value="F:DNA binding"/>
    <property type="evidence" value="ECO:0007669"/>
    <property type="project" value="InterPro"/>
</dbReference>
<dbReference type="KEGG" id="miw:EER00_04640"/>
<dbReference type="Pfam" id="PF04851">
    <property type="entry name" value="ResIII"/>
    <property type="match status" value="1"/>
</dbReference>
<dbReference type="Gene3D" id="3.40.50.300">
    <property type="entry name" value="P-loop containing nucleotide triphosphate hydrolases"/>
    <property type="match status" value="1"/>
</dbReference>
<protein>
    <submittedName>
        <fullName evidence="3">Z1 domain-containing protein</fullName>
    </submittedName>
</protein>
<reference evidence="4" key="1">
    <citation type="submission" date="2018-11" db="EMBL/GenBank/DDBJ databases">
        <title>The first complete genome sequence of Mycoplasma iowae strain 695.</title>
        <authorList>
            <person name="Ghanem M."/>
            <person name="El-Gazzar M."/>
        </authorList>
    </citation>
    <scope>NUCLEOTIDE SEQUENCE [LARGE SCALE GENOMIC DNA]</scope>
    <source>
        <strain evidence="4">695</strain>
    </source>
</reference>
<dbReference type="AlphaFoldDB" id="A0A6P1LMH1"/>
<dbReference type="Proteomes" id="UP000464283">
    <property type="component" value="Chromosome"/>
</dbReference>
<feature type="domain" description="Helicase/UvrB N-terminal" evidence="1">
    <location>
        <begin position="47"/>
        <end position="202"/>
    </location>
</feature>
<gene>
    <name evidence="3" type="ORF">EER00_04640</name>
</gene>
<dbReference type="OrthoDB" id="436461at2"/>
<evidence type="ECO:0000259" key="1">
    <source>
        <dbReference type="Pfam" id="PF04851"/>
    </source>
</evidence>